<dbReference type="STRING" id="3218.A0A2K1K616"/>
<evidence type="ECO:0000313" key="2">
    <source>
        <dbReference type="EMBL" id="PNR49223.1"/>
    </source>
</evidence>
<reference evidence="2 4" key="1">
    <citation type="journal article" date="2008" name="Science">
        <title>The Physcomitrella genome reveals evolutionary insights into the conquest of land by plants.</title>
        <authorList>
            <person name="Rensing S."/>
            <person name="Lang D."/>
            <person name="Zimmer A."/>
            <person name="Terry A."/>
            <person name="Salamov A."/>
            <person name="Shapiro H."/>
            <person name="Nishiyama T."/>
            <person name="Perroud P.-F."/>
            <person name="Lindquist E."/>
            <person name="Kamisugi Y."/>
            <person name="Tanahashi T."/>
            <person name="Sakakibara K."/>
            <person name="Fujita T."/>
            <person name="Oishi K."/>
            <person name="Shin-I T."/>
            <person name="Kuroki Y."/>
            <person name="Toyoda A."/>
            <person name="Suzuki Y."/>
            <person name="Hashimoto A."/>
            <person name="Yamaguchi K."/>
            <person name="Sugano A."/>
            <person name="Kohara Y."/>
            <person name="Fujiyama A."/>
            <person name="Anterola A."/>
            <person name="Aoki S."/>
            <person name="Ashton N."/>
            <person name="Barbazuk W.B."/>
            <person name="Barker E."/>
            <person name="Bennetzen J."/>
            <person name="Bezanilla M."/>
            <person name="Blankenship R."/>
            <person name="Cho S.H."/>
            <person name="Dutcher S."/>
            <person name="Estelle M."/>
            <person name="Fawcett J.A."/>
            <person name="Gundlach H."/>
            <person name="Hanada K."/>
            <person name="Heyl A."/>
            <person name="Hicks K.A."/>
            <person name="Hugh J."/>
            <person name="Lohr M."/>
            <person name="Mayer K."/>
            <person name="Melkozernov A."/>
            <person name="Murata T."/>
            <person name="Nelson D."/>
            <person name="Pils B."/>
            <person name="Prigge M."/>
            <person name="Reiss B."/>
            <person name="Renner T."/>
            <person name="Rombauts S."/>
            <person name="Rushton P."/>
            <person name="Sanderfoot A."/>
            <person name="Schween G."/>
            <person name="Shiu S.-H."/>
            <person name="Stueber K."/>
            <person name="Theodoulou F.L."/>
            <person name="Tu H."/>
            <person name="Van de Peer Y."/>
            <person name="Verrier P.J."/>
            <person name="Waters E."/>
            <person name="Wood A."/>
            <person name="Yang L."/>
            <person name="Cove D."/>
            <person name="Cuming A."/>
            <person name="Hasebe M."/>
            <person name="Lucas S."/>
            <person name="Mishler D.B."/>
            <person name="Reski R."/>
            <person name="Grigoriev I."/>
            <person name="Quatrano R.S."/>
            <person name="Boore J.L."/>
        </authorList>
    </citation>
    <scope>NUCLEOTIDE SEQUENCE [LARGE SCALE GENOMIC DNA]</scope>
    <source>
        <strain evidence="3 4">cv. Gransden 2004</strain>
    </source>
</reference>
<sequence>MRNPVANGVALPQLDVTNDAVEAKPQTEEQEILEKFSPSRQHSMRRSRTSGELDRDGGIPALQPSPRLQTATSLNPVTPLRWKSSKRVESERKKLQDEIKTKEVVKEEIKNSKSFKDVRKEQIKTTAALKREVNGMETSNKADSSITYHATSQEADTRPVVSSAAAVSVVPTHAIKNSNNGNIRGVIGSTNSVVPGSQQETNQVTENSQGIKSSLVVTPGGSNEQAKASEEASSVNAEQGTDRSNADVPGTDRKTPTGEETSVITIDFLRARLLAERASSKAAKEQIQQLTKRVLELESKLDQEIGFRKKAEEIAQEALLKLQPPEKDKPSTLSEEKEAEPHDKEFANSVEEKGQVSEDHLNDERTKATDNTNSSDILSPNLTVKEGNEVKICEDIISNMSEQEDGGIQTQNVSEKFETQEAKEDTLCAVPGVTSASGDIVCPANSEIKRQENRFEVKERLRSMWDQLTKEMAALAEDNTEKDFVQLEILNWMGQVPSVLQDVVPKQSENERSVTESSTENSQPNDADVSPPSSNVDQIQREDPIGDRSLDGAQCSGKSAAEDKGLKKVASLIERFEAQENIPREWEQNYTKQHSVGGRRSREGSMSRTNSTPGTPNSVVSQQESQQEQSGDVPSRTLSQIGDLNYCSPVPNSPISSSRIIGPENPLLRKENDTVDTCPTENNSSSSYLYPPIVEETASRTGGEGTAENGNHETKNLILDHEKFEVERSLDPSFITPPLLRTSSGSRACENRDIMSDAVNRSQFLKHSNHYQNSSAGSEGRYDSLPSHSGRSNAERGEPAGSQPLVSWVMQEVAHSSNLSINKGKSSSQWVAPSIGLHQRERMVPYSQAGNSNAYIRPEVSGNYPLRNDEREIYRGRMESVSRSMEGLGFSWRSSSDPEGDDILTYADIPDSFESGTTRSRSGPLMPFQVDGGSGRLCYNQGETMMVTSASFTHSGGEISRENYQTRASNKIESTTSKVNEVLKALQLAKLSIQNTGARRSSISNSSELSYPGGEKNNRRAMFGASGGGGTTYGSPTAPQEISRMYSTDNFREAGSPTRLEPACSTRTVALLMDSRRKDAQKDRSLAGRSSPVSNAHRKFVSKFSMGGGVQYV</sequence>
<dbReference type="PaxDb" id="3218-PP1S35_253V6.1"/>
<proteinExistence type="predicted"/>
<dbReference type="EMBL" id="ABEU02000008">
    <property type="protein sequence ID" value="PNR49223.1"/>
    <property type="molecule type" value="Genomic_DNA"/>
</dbReference>
<gene>
    <name evidence="3" type="primary">LOC112285988</name>
    <name evidence="2" type="ORF">PHYPA_011119</name>
</gene>
<dbReference type="Gramene" id="Pp3c8_3690V3.7">
    <property type="protein sequence ID" value="Pp3c8_3690V3.7"/>
    <property type="gene ID" value="Pp3c8_3690"/>
</dbReference>
<feature type="region of interest" description="Disordered" evidence="1">
    <location>
        <begin position="318"/>
        <end position="382"/>
    </location>
</feature>
<protein>
    <submittedName>
        <fullName evidence="2 3">Uncharacterized protein</fullName>
    </submittedName>
</protein>
<dbReference type="RefSeq" id="XP_073391969.1">
    <property type="nucleotide sequence ID" value="XM_073535868.1"/>
</dbReference>
<feature type="compositionally biased region" description="Polar residues" evidence="1">
    <location>
        <begin position="369"/>
        <end position="382"/>
    </location>
</feature>
<feature type="compositionally biased region" description="Basic and acidic residues" evidence="1">
    <location>
        <begin position="1075"/>
        <end position="1086"/>
    </location>
</feature>
<dbReference type="AlphaFoldDB" id="A0A2K1K616"/>
<dbReference type="RefSeq" id="XP_024383214.1">
    <property type="nucleotide sequence ID" value="XM_024527446.2"/>
</dbReference>
<dbReference type="Gramene" id="Pp3c8_3690V3.4">
    <property type="protein sequence ID" value="Pp3c8_3690V3.4"/>
    <property type="gene ID" value="Pp3c8_3690"/>
</dbReference>
<feature type="compositionally biased region" description="Basic and acidic residues" evidence="1">
    <location>
        <begin position="86"/>
        <end position="100"/>
    </location>
</feature>
<dbReference type="RefSeq" id="XP_024383211.1">
    <property type="nucleotide sequence ID" value="XM_024527443.2"/>
</dbReference>
<feature type="region of interest" description="Disordered" evidence="1">
    <location>
        <begin position="175"/>
        <end position="259"/>
    </location>
</feature>
<dbReference type="RefSeq" id="XP_073391971.1">
    <property type="nucleotide sequence ID" value="XM_073535870.1"/>
</dbReference>
<feature type="region of interest" description="Disordered" evidence="1">
    <location>
        <begin position="770"/>
        <end position="801"/>
    </location>
</feature>
<dbReference type="EnsemblPlants" id="Pp3c8_3690V3.6">
    <property type="protein sequence ID" value="Pp3c8_3690V3.6"/>
    <property type="gene ID" value="Pp3c8_3690"/>
</dbReference>
<dbReference type="EnsemblPlants" id="Pp3c8_3690V3.4">
    <property type="protein sequence ID" value="Pp3c8_3690V3.4"/>
    <property type="gene ID" value="Pp3c8_3690"/>
</dbReference>
<feature type="compositionally biased region" description="Low complexity" evidence="1">
    <location>
        <begin position="1001"/>
        <end position="1010"/>
    </location>
</feature>
<feature type="region of interest" description="Disordered" evidence="1">
    <location>
        <begin position="997"/>
        <end position="1018"/>
    </location>
</feature>
<dbReference type="GeneID" id="112285988"/>
<dbReference type="RefSeq" id="XP_024383205.1">
    <property type="nucleotide sequence ID" value="XM_024527437.2"/>
</dbReference>
<feature type="region of interest" description="Disordered" evidence="1">
    <location>
        <begin position="1075"/>
        <end position="1094"/>
    </location>
</feature>
<organism evidence="2">
    <name type="scientific">Physcomitrium patens</name>
    <name type="common">Spreading-leaved earth moss</name>
    <name type="synonym">Physcomitrella patens</name>
    <dbReference type="NCBI Taxonomy" id="3218"/>
    <lineage>
        <taxon>Eukaryota</taxon>
        <taxon>Viridiplantae</taxon>
        <taxon>Streptophyta</taxon>
        <taxon>Embryophyta</taxon>
        <taxon>Bryophyta</taxon>
        <taxon>Bryophytina</taxon>
        <taxon>Bryopsida</taxon>
        <taxon>Funariidae</taxon>
        <taxon>Funariales</taxon>
        <taxon>Funariaceae</taxon>
        <taxon>Physcomitrium</taxon>
    </lineage>
</organism>
<dbReference type="Gramene" id="Pp3c8_3690V3.5">
    <property type="protein sequence ID" value="Pp3c8_3690V3.5"/>
    <property type="gene ID" value="Pp3c8_3690"/>
</dbReference>
<reference evidence="2 4" key="2">
    <citation type="journal article" date="2018" name="Plant J.">
        <title>The Physcomitrella patens chromosome-scale assembly reveals moss genome structure and evolution.</title>
        <authorList>
            <person name="Lang D."/>
            <person name="Ullrich K.K."/>
            <person name="Murat F."/>
            <person name="Fuchs J."/>
            <person name="Jenkins J."/>
            <person name="Haas F.B."/>
            <person name="Piednoel M."/>
            <person name="Gundlach H."/>
            <person name="Van Bel M."/>
            <person name="Meyberg R."/>
            <person name="Vives C."/>
            <person name="Morata J."/>
            <person name="Symeonidi A."/>
            <person name="Hiss M."/>
            <person name="Muchero W."/>
            <person name="Kamisugi Y."/>
            <person name="Saleh O."/>
            <person name="Blanc G."/>
            <person name="Decker E.L."/>
            <person name="van Gessel N."/>
            <person name="Grimwood J."/>
            <person name="Hayes R.D."/>
            <person name="Graham S.W."/>
            <person name="Gunter L.E."/>
            <person name="McDaniel S.F."/>
            <person name="Hoernstein S.N.W."/>
            <person name="Larsson A."/>
            <person name="Li F.W."/>
            <person name="Perroud P.F."/>
            <person name="Phillips J."/>
            <person name="Ranjan P."/>
            <person name="Rokshar D.S."/>
            <person name="Rothfels C.J."/>
            <person name="Schneider L."/>
            <person name="Shu S."/>
            <person name="Stevenson D.W."/>
            <person name="Thummler F."/>
            <person name="Tillich M."/>
            <person name="Villarreal Aguilar J.C."/>
            <person name="Widiez T."/>
            <person name="Wong G.K."/>
            <person name="Wymore A."/>
            <person name="Zhang Y."/>
            <person name="Zimmer A.D."/>
            <person name="Quatrano R.S."/>
            <person name="Mayer K.F.X."/>
            <person name="Goodstein D."/>
            <person name="Casacuberta J.M."/>
            <person name="Vandepoele K."/>
            <person name="Reski R."/>
            <person name="Cuming A.C."/>
            <person name="Tuskan G.A."/>
            <person name="Maumus F."/>
            <person name="Salse J."/>
            <person name="Schmutz J."/>
            <person name="Rensing S.A."/>
        </authorList>
    </citation>
    <scope>NUCLEOTIDE SEQUENCE [LARGE SCALE GENOMIC DNA]</scope>
    <source>
        <strain evidence="3 4">cv. Gransden 2004</strain>
    </source>
</reference>
<dbReference type="Gramene" id="Pp3c8_3690V3.6">
    <property type="protein sequence ID" value="Pp3c8_3690V3.6"/>
    <property type="gene ID" value="Pp3c8_3690"/>
</dbReference>
<feature type="compositionally biased region" description="Basic and acidic residues" evidence="1">
    <location>
        <begin position="240"/>
        <end position="257"/>
    </location>
</feature>
<dbReference type="PANTHER" id="PTHR33701:SF2">
    <property type="entry name" value="TRANSMEMBRANE PROTEIN"/>
    <property type="match status" value="1"/>
</dbReference>
<dbReference type="RefSeq" id="XP_024383210.1">
    <property type="nucleotide sequence ID" value="XM_024527442.2"/>
</dbReference>
<keyword evidence="4" id="KW-1185">Reference proteome</keyword>
<feature type="compositionally biased region" description="Polar residues" evidence="1">
    <location>
        <begin position="66"/>
        <end position="76"/>
    </location>
</feature>
<feature type="compositionally biased region" description="Polar residues" evidence="1">
    <location>
        <begin position="675"/>
        <end position="688"/>
    </location>
</feature>
<evidence type="ECO:0000313" key="4">
    <source>
        <dbReference type="Proteomes" id="UP000006727"/>
    </source>
</evidence>
<feature type="region of interest" description="Disordered" evidence="1">
    <location>
        <begin position="16"/>
        <end position="100"/>
    </location>
</feature>
<dbReference type="Gramene" id="Pp3c8_3690V3.2">
    <property type="protein sequence ID" value="Pp3c8_3690V3.2"/>
    <property type="gene ID" value="Pp3c8_3690"/>
</dbReference>
<feature type="compositionally biased region" description="Polar residues" evidence="1">
    <location>
        <begin position="175"/>
        <end position="239"/>
    </location>
</feature>
<feature type="compositionally biased region" description="Basic and acidic residues" evidence="1">
    <location>
        <begin position="539"/>
        <end position="550"/>
    </location>
</feature>
<dbReference type="PANTHER" id="PTHR33701">
    <property type="entry name" value="TRANSMEMBRANE PROTEIN"/>
    <property type="match status" value="1"/>
</dbReference>
<dbReference type="EnsemblPlants" id="Pp3c8_3690V3.5">
    <property type="protein sequence ID" value="Pp3c8_3690V3.5"/>
    <property type="gene ID" value="Pp3c8_3690"/>
</dbReference>
<feature type="compositionally biased region" description="Low complexity" evidence="1">
    <location>
        <begin position="618"/>
        <end position="630"/>
    </location>
</feature>
<dbReference type="EnsemblPlants" id="Pp3c8_3690V3.3">
    <property type="protein sequence ID" value="Pp3c8_3690V3.3"/>
    <property type="gene ID" value="Pp3c8_3690"/>
</dbReference>
<dbReference type="RefSeq" id="XP_024383208.1">
    <property type="nucleotide sequence ID" value="XM_024527440.2"/>
</dbReference>
<feature type="compositionally biased region" description="Basic and acidic residues" evidence="1">
    <location>
        <begin position="324"/>
        <end position="368"/>
    </location>
</feature>
<evidence type="ECO:0000313" key="3">
    <source>
        <dbReference type="EnsemblPlants" id="Pp3c8_3690V3.1"/>
    </source>
</evidence>
<dbReference type="RefSeq" id="XP_073391970.1">
    <property type="nucleotide sequence ID" value="XM_073535869.1"/>
</dbReference>
<dbReference type="OrthoDB" id="1939754at2759"/>
<dbReference type="RefSeq" id="XP_073391968.1">
    <property type="nucleotide sequence ID" value="XM_073535867.1"/>
</dbReference>
<accession>A0A2K1K616</accession>
<dbReference type="RefSeq" id="XP_024383215.1">
    <property type="nucleotide sequence ID" value="XM_024527447.2"/>
</dbReference>
<dbReference type="EnsemblPlants" id="Pp3c8_3690V3.1">
    <property type="protein sequence ID" value="Pp3c8_3690V3.1"/>
    <property type="gene ID" value="Pp3c8_3690"/>
</dbReference>
<dbReference type="RefSeq" id="XP_073391972.1">
    <property type="nucleotide sequence ID" value="XM_073535871.1"/>
</dbReference>
<feature type="region of interest" description="Disordered" evidence="1">
    <location>
        <begin position="505"/>
        <end position="563"/>
    </location>
</feature>
<dbReference type="EnsemblPlants" id="Pp3c8_3690V3.2">
    <property type="protein sequence ID" value="Pp3c8_3690V3.2"/>
    <property type="gene ID" value="Pp3c8_3690"/>
</dbReference>
<dbReference type="Gramene" id="Pp3c8_3690V3.3">
    <property type="protein sequence ID" value="Pp3c8_3690V3.3"/>
    <property type="gene ID" value="Pp3c8_3690"/>
</dbReference>
<dbReference type="EnsemblPlants" id="Pp3c8_3690V3.7">
    <property type="protein sequence ID" value="Pp3c8_3690V3.7"/>
    <property type="gene ID" value="Pp3c8_3690"/>
</dbReference>
<reference evidence="3" key="3">
    <citation type="submission" date="2020-12" db="UniProtKB">
        <authorList>
            <consortium name="EnsemblPlants"/>
        </authorList>
    </citation>
    <scope>IDENTIFICATION</scope>
</reference>
<evidence type="ECO:0000256" key="1">
    <source>
        <dbReference type="SAM" id="MobiDB-lite"/>
    </source>
</evidence>
<name>A0A2K1K616_PHYPA</name>
<dbReference type="Proteomes" id="UP000006727">
    <property type="component" value="Chromosome 8"/>
</dbReference>
<feature type="compositionally biased region" description="Polar residues" evidence="1">
    <location>
        <begin position="515"/>
        <end position="538"/>
    </location>
</feature>
<dbReference type="Gramene" id="Pp3c8_3690V3.1">
    <property type="protein sequence ID" value="Pp3c8_3690V3.1"/>
    <property type="gene ID" value="Pp3c8_3690"/>
</dbReference>
<feature type="region of interest" description="Disordered" evidence="1">
    <location>
        <begin position="584"/>
        <end position="688"/>
    </location>
</feature>